<sequence length="96" mass="11446">MEKERFKFIEIRLSAFNPVKIQDIATAYKILIENRITLDELREYVQELQDQFYFDKMIKARQSKPCPECGGTMILQIMENEKHFTCRKCRFGIYGG</sequence>
<organism evidence="1">
    <name type="scientific">viral metagenome</name>
    <dbReference type="NCBI Taxonomy" id="1070528"/>
    <lineage>
        <taxon>unclassified sequences</taxon>
        <taxon>metagenomes</taxon>
        <taxon>organismal metagenomes</taxon>
    </lineage>
</organism>
<accession>A0A6M3KFX7</accession>
<name>A0A6M3KFX7_9ZZZZ</name>
<reference evidence="1" key="1">
    <citation type="submission" date="2020-03" db="EMBL/GenBank/DDBJ databases">
        <title>The deep terrestrial virosphere.</title>
        <authorList>
            <person name="Holmfeldt K."/>
            <person name="Nilsson E."/>
            <person name="Simone D."/>
            <person name="Lopez-Fernandez M."/>
            <person name="Wu X."/>
            <person name="de Brujin I."/>
            <person name="Lundin D."/>
            <person name="Andersson A."/>
            <person name="Bertilsson S."/>
            <person name="Dopson M."/>
        </authorList>
    </citation>
    <scope>NUCLEOTIDE SEQUENCE</scope>
    <source>
        <strain evidence="1">MM415A00726</strain>
    </source>
</reference>
<evidence type="ECO:0000313" key="1">
    <source>
        <dbReference type="EMBL" id="QJA80398.1"/>
    </source>
</evidence>
<proteinExistence type="predicted"/>
<gene>
    <name evidence="1" type="ORF">MM415A00726_0011</name>
</gene>
<dbReference type="EMBL" id="MT142420">
    <property type="protein sequence ID" value="QJA80398.1"/>
    <property type="molecule type" value="Genomic_DNA"/>
</dbReference>
<protein>
    <submittedName>
        <fullName evidence="1">Uncharacterized protein</fullName>
    </submittedName>
</protein>
<dbReference type="AlphaFoldDB" id="A0A6M3KFX7"/>